<evidence type="ECO:0000313" key="8">
    <source>
        <dbReference type="Proteomes" id="UP001392437"/>
    </source>
</evidence>
<dbReference type="Gene3D" id="3.10.350.10">
    <property type="entry name" value="LysM domain"/>
    <property type="match status" value="3"/>
</dbReference>
<feature type="region of interest" description="Disordered" evidence="4">
    <location>
        <begin position="356"/>
        <end position="380"/>
    </location>
</feature>
<comment type="caution">
    <text evidence="7">The sequence shown here is derived from an EMBL/GenBank/DDBJ whole genome shotgun (WGS) entry which is preliminary data.</text>
</comment>
<dbReference type="Proteomes" id="UP001392437">
    <property type="component" value="Unassembled WGS sequence"/>
</dbReference>
<dbReference type="AlphaFoldDB" id="A0AAW0QY92"/>
<keyword evidence="1" id="KW-0147">Chitin-binding</keyword>
<dbReference type="SMART" id="SM00257">
    <property type="entry name" value="LysM"/>
    <property type="match status" value="3"/>
</dbReference>
<dbReference type="PANTHER" id="PTHR34997">
    <property type="entry name" value="AM15"/>
    <property type="match status" value="1"/>
</dbReference>
<gene>
    <name evidence="7" type="ORF">PG999_007383</name>
</gene>
<feature type="chain" id="PRO_5043642857" evidence="5">
    <location>
        <begin position="33"/>
        <end position="575"/>
    </location>
</feature>
<feature type="signal peptide" evidence="5">
    <location>
        <begin position="1"/>
        <end position="32"/>
    </location>
</feature>
<evidence type="ECO:0000256" key="4">
    <source>
        <dbReference type="SAM" id="MobiDB-lite"/>
    </source>
</evidence>
<dbReference type="InterPro" id="IPR052210">
    <property type="entry name" value="LysM1-like"/>
</dbReference>
<sequence length="575" mass="61283">MAGNRSLVATGRRSAIMTIGLFILFLCSFVEAVPNGAMYQGRLHPRDIAASVSGWSLFAKGSLDTLGLESNCEEALYQVLQCVDSATILVHQSDTSGNPTTTTSTCTTSCSSSLESLHKAVASSCAQTPNLTPGVPFIGMVDKLWDNWNQTCFTDPKTGKNCNEAIAAFPDVEEMDDLSDMDVCSYCYVESLALMQASKYSSSYDTEFFKSQYKYVAERCHLDVTDFDATPSVFNVIYDKPKPTCATGDVYVTKAGDTCDSVALAHKASSATLFYTNPNILDCSAIREGISLCLPAPCDTQVIVKDEDTCVDIAIDAGISTLDLVIFNSQLDRNCSNLHSTNPSWGSTLCVSTPGGTYSPSKPTSDGPINGNKGGSQGQITEVATPPSGAAVAPKTTLECGAWYVHSGELLQCSQICLSNYISINVLTAANPSLGVATCDADLVWGDAYCVAPLSGGSSDLPTPTNPSTSTLAPVIPNPSGFPVIPIPSISTLAPVMPNPSGFPVVPMPTPSAPGQIQDGVIWSCRKWHKVSEGDNCWNISQKYGVQLSDFYYWNPAVGDKCQSLWRDYYVCVGL</sequence>
<dbReference type="PANTHER" id="PTHR34997:SF16">
    <property type="entry name" value="LYSM DOMAIN-CONTAINING PROTEIN"/>
    <property type="match status" value="1"/>
</dbReference>
<dbReference type="EMBL" id="JAQQWP010000006">
    <property type="protein sequence ID" value="KAK8115314.1"/>
    <property type="molecule type" value="Genomic_DNA"/>
</dbReference>
<evidence type="ECO:0000256" key="5">
    <source>
        <dbReference type="SAM" id="SignalP"/>
    </source>
</evidence>
<dbReference type="GO" id="GO:0008061">
    <property type="term" value="F:chitin binding"/>
    <property type="evidence" value="ECO:0007669"/>
    <property type="project" value="UniProtKB-KW"/>
</dbReference>
<feature type="domain" description="LysM" evidence="6">
    <location>
        <begin position="527"/>
        <end position="573"/>
    </location>
</feature>
<evidence type="ECO:0000313" key="7">
    <source>
        <dbReference type="EMBL" id="KAK8115314.1"/>
    </source>
</evidence>
<feature type="domain" description="LysM" evidence="6">
    <location>
        <begin position="249"/>
        <end position="294"/>
    </location>
</feature>
<dbReference type="InterPro" id="IPR018392">
    <property type="entry name" value="LysM"/>
</dbReference>
<dbReference type="InterPro" id="IPR036779">
    <property type="entry name" value="LysM_dom_sf"/>
</dbReference>
<keyword evidence="2" id="KW-0843">Virulence</keyword>
<evidence type="ECO:0000256" key="3">
    <source>
        <dbReference type="ARBA" id="ARBA00044955"/>
    </source>
</evidence>
<organism evidence="7 8">
    <name type="scientific">Apiospora kogelbergensis</name>
    <dbReference type="NCBI Taxonomy" id="1337665"/>
    <lineage>
        <taxon>Eukaryota</taxon>
        <taxon>Fungi</taxon>
        <taxon>Dikarya</taxon>
        <taxon>Ascomycota</taxon>
        <taxon>Pezizomycotina</taxon>
        <taxon>Sordariomycetes</taxon>
        <taxon>Xylariomycetidae</taxon>
        <taxon>Amphisphaeriales</taxon>
        <taxon>Apiosporaceae</taxon>
        <taxon>Apiospora</taxon>
    </lineage>
</organism>
<dbReference type="CDD" id="cd00118">
    <property type="entry name" value="LysM"/>
    <property type="match status" value="1"/>
</dbReference>
<evidence type="ECO:0000256" key="2">
    <source>
        <dbReference type="ARBA" id="ARBA00023026"/>
    </source>
</evidence>
<keyword evidence="5" id="KW-0732">Signal</keyword>
<evidence type="ECO:0000259" key="6">
    <source>
        <dbReference type="PROSITE" id="PS51782"/>
    </source>
</evidence>
<accession>A0AAW0QY92</accession>
<keyword evidence="8" id="KW-1185">Reference proteome</keyword>
<dbReference type="PROSITE" id="PS51782">
    <property type="entry name" value="LYSM"/>
    <property type="match status" value="2"/>
</dbReference>
<comment type="similarity">
    <text evidence="3">Belongs to the secreted LysM effector family.</text>
</comment>
<proteinExistence type="inferred from homology"/>
<protein>
    <submittedName>
        <fullName evidence="7">Carbohydrate-binding module family 50 protein</fullName>
    </submittedName>
</protein>
<evidence type="ECO:0000256" key="1">
    <source>
        <dbReference type="ARBA" id="ARBA00022669"/>
    </source>
</evidence>
<name>A0AAW0QY92_9PEZI</name>
<reference evidence="7 8" key="1">
    <citation type="submission" date="2023-01" db="EMBL/GenBank/DDBJ databases">
        <title>Analysis of 21 Apiospora genomes using comparative genomics revels a genus with tremendous synthesis potential of carbohydrate active enzymes and secondary metabolites.</title>
        <authorList>
            <person name="Sorensen T."/>
        </authorList>
    </citation>
    <scope>NUCLEOTIDE SEQUENCE [LARGE SCALE GENOMIC DNA]</scope>
    <source>
        <strain evidence="7 8">CBS 117206</strain>
    </source>
</reference>
<dbReference type="SUPFAM" id="SSF54106">
    <property type="entry name" value="LysM domain"/>
    <property type="match status" value="2"/>
</dbReference>
<dbReference type="Pfam" id="PF01476">
    <property type="entry name" value="LysM"/>
    <property type="match status" value="2"/>
</dbReference>